<gene>
    <name evidence="12" type="ordered locus">Corgl_0225</name>
</gene>
<evidence type="ECO:0000256" key="4">
    <source>
        <dbReference type="ARBA" id="ARBA00022691"/>
    </source>
</evidence>
<sequence length="298" mass="32870">MNAMVFNIQKFSLNDGPGIRTVVFLKGCPMRCPWCSNPESQLMRPQLEWSASACTGCKRCLMACPDLGDPGAQHIDVARADASSERVRQAVRACPARALSIAGRLRSAAEVCEICLKDDVFYQQSGGGVTLSGGEPLMWPEFCIELMNLLHSHSVDTCIETTACAAPKVFDEVAKRADHLLIDMKHGDSDRHRAATGEGLSRIWSNTIRAHEYARDVLVRTPVIPGFNDSVADARLMGRRLRRAGADRVQLLPYHSFGESKYASLGRSYDMRGQANLHEEDLAALIEAYREEGIEAFV</sequence>
<dbReference type="InterPro" id="IPR040074">
    <property type="entry name" value="BssD/PflA/YjjW"/>
</dbReference>
<dbReference type="Gene3D" id="3.20.20.70">
    <property type="entry name" value="Aldolase class I"/>
    <property type="match status" value="1"/>
</dbReference>
<comment type="similarity">
    <text evidence="2">Belongs to the organic radical-activating enzymes family.</text>
</comment>
<keyword evidence="8" id="KW-0411">Iron-sulfur</keyword>
<organism evidence="12 13">
    <name type="scientific">Coriobacterium glomerans (strain ATCC 49209 / DSM 20642 / JCM 10262 / PW2)</name>
    <dbReference type="NCBI Taxonomy" id="700015"/>
    <lineage>
        <taxon>Bacteria</taxon>
        <taxon>Bacillati</taxon>
        <taxon>Actinomycetota</taxon>
        <taxon>Coriobacteriia</taxon>
        <taxon>Coriobacteriales</taxon>
        <taxon>Coriobacteriaceae</taxon>
        <taxon>Coriobacterium</taxon>
    </lineage>
</organism>
<evidence type="ECO:0000256" key="8">
    <source>
        <dbReference type="ARBA" id="ARBA00023014"/>
    </source>
</evidence>
<dbReference type="PROSITE" id="PS00198">
    <property type="entry name" value="4FE4S_FER_1"/>
    <property type="match status" value="1"/>
</dbReference>
<dbReference type="InterPro" id="IPR012839">
    <property type="entry name" value="Organic_radical_activase"/>
</dbReference>
<dbReference type="AlphaFoldDB" id="F2N713"/>
<evidence type="ECO:0000256" key="2">
    <source>
        <dbReference type="ARBA" id="ARBA00009777"/>
    </source>
</evidence>
<dbReference type="GO" id="GO:0046872">
    <property type="term" value="F:metal ion binding"/>
    <property type="evidence" value="ECO:0007669"/>
    <property type="project" value="UniProtKB-KW"/>
</dbReference>
<dbReference type="InterPro" id="IPR058240">
    <property type="entry name" value="rSAM_sf"/>
</dbReference>
<dbReference type="EMBL" id="CP002628">
    <property type="protein sequence ID" value="AEB06352.1"/>
    <property type="molecule type" value="Genomic_DNA"/>
</dbReference>
<evidence type="ECO:0000256" key="1">
    <source>
        <dbReference type="ARBA" id="ARBA00001966"/>
    </source>
</evidence>
<dbReference type="GO" id="GO:0051539">
    <property type="term" value="F:4 iron, 4 sulfur cluster binding"/>
    <property type="evidence" value="ECO:0007669"/>
    <property type="project" value="UniProtKB-KW"/>
</dbReference>
<comment type="cofactor">
    <cofactor evidence="1">
        <name>[4Fe-4S] cluster</name>
        <dbReference type="ChEBI" id="CHEBI:49883"/>
    </cofactor>
</comment>
<evidence type="ECO:0000256" key="7">
    <source>
        <dbReference type="ARBA" id="ARBA00023004"/>
    </source>
</evidence>
<dbReference type="SFLD" id="SFLDG01118">
    <property type="entry name" value="activating_enzymes__group_2"/>
    <property type="match status" value="1"/>
</dbReference>
<dbReference type="InterPro" id="IPR017900">
    <property type="entry name" value="4Fe4S_Fe_S_CS"/>
</dbReference>
<feature type="domain" description="Radical SAM core" evidence="11">
    <location>
        <begin position="14"/>
        <end position="295"/>
    </location>
</feature>
<keyword evidence="5" id="KW-0479">Metal-binding</keyword>
<dbReference type="InterPro" id="IPR013785">
    <property type="entry name" value="Aldolase_TIM"/>
</dbReference>
<evidence type="ECO:0000259" key="11">
    <source>
        <dbReference type="PROSITE" id="PS51918"/>
    </source>
</evidence>
<keyword evidence="4" id="KW-0949">S-adenosyl-L-methionine</keyword>
<dbReference type="HOGENOM" id="CLU_058969_0_0_11"/>
<dbReference type="PROSITE" id="PS01087">
    <property type="entry name" value="RADICAL_ACTIVATING"/>
    <property type="match status" value="1"/>
</dbReference>
<evidence type="ECO:0000259" key="10">
    <source>
        <dbReference type="PROSITE" id="PS51379"/>
    </source>
</evidence>
<dbReference type="PROSITE" id="PS51379">
    <property type="entry name" value="4FE4S_FER_2"/>
    <property type="match status" value="1"/>
</dbReference>
<evidence type="ECO:0000313" key="13">
    <source>
        <dbReference type="Proteomes" id="UP000006851"/>
    </source>
</evidence>
<dbReference type="PROSITE" id="PS51918">
    <property type="entry name" value="RADICAL_SAM"/>
    <property type="match status" value="1"/>
</dbReference>
<dbReference type="InterPro" id="IPR001989">
    <property type="entry name" value="Radical_activat_CS"/>
</dbReference>
<dbReference type="Proteomes" id="UP000006851">
    <property type="component" value="Chromosome"/>
</dbReference>
<dbReference type="PANTHER" id="PTHR30352">
    <property type="entry name" value="PYRUVATE FORMATE-LYASE-ACTIVATING ENZYME"/>
    <property type="match status" value="1"/>
</dbReference>
<keyword evidence="3" id="KW-0004">4Fe-4S</keyword>
<evidence type="ECO:0000256" key="9">
    <source>
        <dbReference type="ARBA" id="ARBA00047365"/>
    </source>
</evidence>
<dbReference type="GO" id="GO:0043365">
    <property type="term" value="F:[formate-C-acetyltransferase]-activating enzyme activity"/>
    <property type="evidence" value="ECO:0007669"/>
    <property type="project" value="UniProtKB-EC"/>
</dbReference>
<dbReference type="eggNOG" id="COG1180">
    <property type="taxonomic scope" value="Bacteria"/>
</dbReference>
<comment type="catalytic activity">
    <reaction evidence="9">
        <text>glycyl-[protein] + reduced [flavodoxin] + S-adenosyl-L-methionine = glycin-2-yl radical-[protein] + semiquinone [flavodoxin] + 5'-deoxyadenosine + L-methionine + H(+)</text>
        <dbReference type="Rhea" id="RHEA:61976"/>
        <dbReference type="Rhea" id="RHEA-COMP:10622"/>
        <dbReference type="Rhea" id="RHEA-COMP:14480"/>
        <dbReference type="Rhea" id="RHEA-COMP:15993"/>
        <dbReference type="Rhea" id="RHEA-COMP:15994"/>
        <dbReference type="ChEBI" id="CHEBI:15378"/>
        <dbReference type="ChEBI" id="CHEBI:17319"/>
        <dbReference type="ChEBI" id="CHEBI:29947"/>
        <dbReference type="ChEBI" id="CHEBI:32722"/>
        <dbReference type="ChEBI" id="CHEBI:57618"/>
        <dbReference type="ChEBI" id="CHEBI:57844"/>
        <dbReference type="ChEBI" id="CHEBI:59789"/>
        <dbReference type="ChEBI" id="CHEBI:140311"/>
    </reaction>
</comment>
<name>F2N713_CORGP</name>
<dbReference type="InterPro" id="IPR034457">
    <property type="entry name" value="Organic_radical-activating"/>
</dbReference>
<dbReference type="SFLD" id="SFLDG01066">
    <property type="entry name" value="organic_radical-activating_enz"/>
    <property type="match status" value="1"/>
</dbReference>
<dbReference type="SUPFAM" id="SSF54862">
    <property type="entry name" value="4Fe-4S ferredoxins"/>
    <property type="match status" value="1"/>
</dbReference>
<dbReference type="InterPro" id="IPR017896">
    <property type="entry name" value="4Fe4S_Fe-S-bd"/>
</dbReference>
<dbReference type="InterPro" id="IPR007197">
    <property type="entry name" value="rSAM"/>
</dbReference>
<dbReference type="NCBIfam" id="TIGR02494">
    <property type="entry name" value="PFLE_PFLC"/>
    <property type="match status" value="1"/>
</dbReference>
<keyword evidence="7" id="KW-0408">Iron</keyword>
<keyword evidence="13" id="KW-1185">Reference proteome</keyword>
<feature type="domain" description="4Fe-4S ferredoxin-type" evidence="10">
    <location>
        <begin position="45"/>
        <end position="65"/>
    </location>
</feature>
<dbReference type="CDD" id="cd01335">
    <property type="entry name" value="Radical_SAM"/>
    <property type="match status" value="1"/>
</dbReference>
<evidence type="ECO:0000313" key="12">
    <source>
        <dbReference type="EMBL" id="AEB06352.1"/>
    </source>
</evidence>
<dbReference type="Pfam" id="PF04055">
    <property type="entry name" value="Radical_SAM"/>
    <property type="match status" value="1"/>
</dbReference>
<dbReference type="PANTHER" id="PTHR30352:SF4">
    <property type="entry name" value="PYRUVATE FORMATE-LYASE 2-ACTIVATING ENZYME"/>
    <property type="match status" value="1"/>
</dbReference>
<protein>
    <submittedName>
        <fullName evidence="12">Glycyl-radical enzyme activating protein family</fullName>
        <ecNumber evidence="12">1.97.1.4</ecNumber>
    </submittedName>
</protein>
<evidence type="ECO:0000256" key="6">
    <source>
        <dbReference type="ARBA" id="ARBA00023002"/>
    </source>
</evidence>
<reference evidence="13" key="1">
    <citation type="journal article" date="2013" name="Stand. Genomic Sci.">
        <title>Complete genome sequence of Coriobacterium glomerans type strain (PW2(T)) from the midgut of Pyrrhocoris apterus L. (red soldier bug).</title>
        <authorList>
            <person name="Stackebrandt E."/>
            <person name="Zeytun A."/>
            <person name="Lapidus A."/>
            <person name="Nolan M."/>
            <person name="Lucas S."/>
            <person name="Hammon N."/>
            <person name="Deshpande S."/>
            <person name="Cheng J.F."/>
            <person name="Tapia R."/>
            <person name="Goodwin L.A."/>
            <person name="Pitluck S."/>
            <person name="Liolios K."/>
            <person name="Pagani I."/>
            <person name="Ivanova N."/>
            <person name="Mavromatis K."/>
            <person name="Mikhailova N."/>
            <person name="Huntemann M."/>
            <person name="Pati A."/>
            <person name="Chen A."/>
            <person name="Palaniappan K."/>
            <person name="Chang Y.J."/>
            <person name="Land M."/>
            <person name="Hauser L."/>
            <person name="Rohde M."/>
            <person name="Pukall R."/>
            <person name="Goker M."/>
            <person name="Detter J.C."/>
            <person name="Woyke T."/>
            <person name="Bristow J."/>
            <person name="Eisen J.A."/>
            <person name="Markowitz V."/>
            <person name="Hugenholtz P."/>
            <person name="Kyrpides N.C."/>
            <person name="Klenk H.P."/>
        </authorList>
    </citation>
    <scope>NUCLEOTIDE SEQUENCE</scope>
    <source>
        <strain evidence="13">ATCC 49209 / DSM 20642 / JCM 10262 / PW2</strain>
    </source>
</reference>
<dbReference type="PIRSF" id="PIRSF000371">
    <property type="entry name" value="PFL_act_enz"/>
    <property type="match status" value="1"/>
</dbReference>
<dbReference type="SUPFAM" id="SSF102114">
    <property type="entry name" value="Radical SAM enzymes"/>
    <property type="match status" value="1"/>
</dbReference>
<dbReference type="SFLD" id="SFLDS00029">
    <property type="entry name" value="Radical_SAM"/>
    <property type="match status" value="1"/>
</dbReference>
<keyword evidence="6 12" id="KW-0560">Oxidoreductase</keyword>
<dbReference type="EC" id="1.97.1.4" evidence="12"/>
<dbReference type="STRING" id="700015.Corgl_0225"/>
<dbReference type="KEGG" id="cgo:Corgl_0225"/>
<proteinExistence type="inferred from homology"/>
<accession>F2N713</accession>
<evidence type="ECO:0000256" key="3">
    <source>
        <dbReference type="ARBA" id="ARBA00022485"/>
    </source>
</evidence>
<evidence type="ECO:0000256" key="5">
    <source>
        <dbReference type="ARBA" id="ARBA00022723"/>
    </source>
</evidence>